<evidence type="ECO:0000256" key="5">
    <source>
        <dbReference type="ARBA" id="ARBA00022989"/>
    </source>
</evidence>
<feature type="transmembrane region" description="Helical" evidence="9">
    <location>
        <begin position="289"/>
        <end position="307"/>
    </location>
</feature>
<dbReference type="InterPro" id="IPR011701">
    <property type="entry name" value="MFS"/>
</dbReference>
<evidence type="ECO:0000256" key="9">
    <source>
        <dbReference type="SAM" id="Phobius"/>
    </source>
</evidence>
<dbReference type="RefSeq" id="WP_022996639.1">
    <property type="nucleotide sequence ID" value="NZ_CP136240.1"/>
</dbReference>
<feature type="transmembrane region" description="Helical" evidence="9">
    <location>
        <begin position="21"/>
        <end position="44"/>
    </location>
</feature>
<feature type="transmembrane region" description="Helical" evidence="9">
    <location>
        <begin position="313"/>
        <end position="337"/>
    </location>
</feature>
<name>A0A9Q3W568_9GAMM</name>
<evidence type="ECO:0000256" key="6">
    <source>
        <dbReference type="ARBA" id="ARBA00023136"/>
    </source>
</evidence>
<dbReference type="PANTHER" id="PTHR23513:SF9">
    <property type="entry name" value="ENTEROBACTIN EXPORTER ENTS"/>
    <property type="match status" value="1"/>
</dbReference>
<keyword evidence="3" id="KW-1003">Cell membrane</keyword>
<keyword evidence="12" id="KW-1185">Reference proteome</keyword>
<feature type="transmembrane region" description="Helical" evidence="9">
    <location>
        <begin position="375"/>
        <end position="398"/>
    </location>
</feature>
<reference evidence="11" key="1">
    <citation type="submission" date="2022-01" db="EMBL/GenBank/DDBJ databases">
        <authorList>
            <person name="Karlyshev A.V."/>
            <person name="Jaspars M."/>
        </authorList>
    </citation>
    <scope>NUCLEOTIDE SEQUENCE</scope>
    <source>
        <strain evidence="11">AGSA3-2</strain>
    </source>
</reference>
<evidence type="ECO:0000259" key="10">
    <source>
        <dbReference type="PROSITE" id="PS50850"/>
    </source>
</evidence>
<comment type="subcellular location">
    <subcellularLocation>
        <location evidence="1">Cell membrane</location>
        <topology evidence="1">Multi-pass membrane protein</topology>
    </subcellularLocation>
</comment>
<feature type="transmembrane region" description="Helical" evidence="9">
    <location>
        <begin position="263"/>
        <end position="282"/>
    </location>
</feature>
<feature type="transmembrane region" description="Helical" evidence="9">
    <location>
        <begin position="226"/>
        <end position="251"/>
    </location>
</feature>
<dbReference type="CDD" id="cd06173">
    <property type="entry name" value="MFS_MefA_like"/>
    <property type="match status" value="1"/>
</dbReference>
<dbReference type="InterPro" id="IPR020846">
    <property type="entry name" value="MFS_dom"/>
</dbReference>
<evidence type="ECO:0000256" key="1">
    <source>
        <dbReference type="ARBA" id="ARBA00004651"/>
    </source>
</evidence>
<feature type="transmembrane region" description="Helical" evidence="9">
    <location>
        <begin position="147"/>
        <end position="169"/>
    </location>
</feature>
<comment type="similarity">
    <text evidence="7">Belongs to the major facilitator superfamily. Drug:H(+) antiporter-3 (DHA3) (TC 2.A.1.21) family.</text>
</comment>
<feature type="transmembrane region" description="Helical" evidence="9">
    <location>
        <begin position="50"/>
        <end position="70"/>
    </location>
</feature>
<feature type="domain" description="Major facilitator superfamily (MFS) profile" evidence="10">
    <location>
        <begin position="175"/>
        <end position="424"/>
    </location>
</feature>
<feature type="transmembrane region" description="Helical" evidence="9">
    <location>
        <begin position="109"/>
        <end position="126"/>
    </location>
</feature>
<evidence type="ECO:0000256" key="2">
    <source>
        <dbReference type="ARBA" id="ARBA00022448"/>
    </source>
</evidence>
<gene>
    <name evidence="11" type="ORF">LZG35_19050</name>
</gene>
<evidence type="ECO:0000313" key="11">
    <source>
        <dbReference type="EMBL" id="MCE7510740.1"/>
    </source>
</evidence>
<dbReference type="GO" id="GO:0022857">
    <property type="term" value="F:transmembrane transporter activity"/>
    <property type="evidence" value="ECO:0007669"/>
    <property type="project" value="InterPro"/>
</dbReference>
<organism evidence="11 12">
    <name type="scientific">Alloalcanivorax xenomutans</name>
    <dbReference type="NCBI Taxonomy" id="1094342"/>
    <lineage>
        <taxon>Bacteria</taxon>
        <taxon>Pseudomonadati</taxon>
        <taxon>Pseudomonadota</taxon>
        <taxon>Gammaproteobacteria</taxon>
        <taxon>Oceanospirillales</taxon>
        <taxon>Alcanivoracaceae</taxon>
        <taxon>Alloalcanivorax</taxon>
    </lineage>
</organism>
<protein>
    <recommendedName>
        <fullName evidence="8">Multidrug efflux pump Tap</fullName>
    </recommendedName>
</protein>
<evidence type="ECO:0000256" key="7">
    <source>
        <dbReference type="ARBA" id="ARBA00038075"/>
    </source>
</evidence>
<dbReference type="Gene3D" id="1.20.1250.20">
    <property type="entry name" value="MFS general substrate transporter like domains"/>
    <property type="match status" value="1"/>
</dbReference>
<keyword evidence="6 9" id="KW-0472">Membrane</keyword>
<dbReference type="AlphaFoldDB" id="A0A9Q3W568"/>
<evidence type="ECO:0000313" key="12">
    <source>
        <dbReference type="Proteomes" id="UP001107961"/>
    </source>
</evidence>
<keyword evidence="5 9" id="KW-1133">Transmembrane helix</keyword>
<dbReference type="GeneID" id="94684872"/>
<comment type="caution">
    <text evidence="11">The sequence shown here is derived from an EMBL/GenBank/DDBJ whole genome shotgun (WGS) entry which is preliminary data.</text>
</comment>
<feature type="transmembrane region" description="Helical" evidence="9">
    <location>
        <begin position="175"/>
        <end position="194"/>
    </location>
</feature>
<dbReference type="GO" id="GO:0005886">
    <property type="term" value="C:plasma membrane"/>
    <property type="evidence" value="ECO:0007669"/>
    <property type="project" value="UniProtKB-SubCell"/>
</dbReference>
<accession>A0A9Q3W568</accession>
<evidence type="ECO:0000256" key="8">
    <source>
        <dbReference type="ARBA" id="ARBA00040914"/>
    </source>
</evidence>
<sequence length="424" mass="45419">MPLPTVDAEPRVYQHPGFAPFVLARLGAALAMQVQAIIVAWQVYALTRDPLSLGYVGLAQFLPMVVLLLPAGDLVDRFDRRLILHASWAAQAVCSALFIMLSLNPPDHAGPFYAVLVLFGAARAFTGPTLQSLLPQIVPQALLGKAIALNSSIMKIAVIGGPMLGGLLYPLGATTAYSVVLGCFLFALAMLFLVPVRYRQRPLHSGDTTSWQRFTAGILYIRHKPVILGIISLDLFAVLFGGVVALLPIYADEILHVGSEGLGALRSAIALGAFVMGLYLGVRAIRRHTGLVMFAAVAIFGVANLVFALSTSFWLSLAALFIAGAADMISVYVRLTLLQLATPDEMRGRVNAVNMLFIGASNELGEFESGITASWFGTVPAAVIGGVGTLAVVGLWMWGFPVLRRVDRLEDVAVEEDQHSALRK</sequence>
<keyword evidence="4 9" id="KW-0812">Transmembrane</keyword>
<evidence type="ECO:0000256" key="4">
    <source>
        <dbReference type="ARBA" id="ARBA00022692"/>
    </source>
</evidence>
<dbReference type="Proteomes" id="UP001107961">
    <property type="component" value="Unassembled WGS sequence"/>
</dbReference>
<evidence type="ECO:0000256" key="3">
    <source>
        <dbReference type="ARBA" id="ARBA00022475"/>
    </source>
</evidence>
<proteinExistence type="inferred from homology"/>
<feature type="transmembrane region" description="Helical" evidence="9">
    <location>
        <begin position="82"/>
        <end position="103"/>
    </location>
</feature>
<keyword evidence="2" id="KW-0813">Transport</keyword>
<dbReference type="PROSITE" id="PS50850">
    <property type="entry name" value="MFS"/>
    <property type="match status" value="1"/>
</dbReference>
<dbReference type="EMBL" id="JAJVKT010000029">
    <property type="protein sequence ID" value="MCE7510740.1"/>
    <property type="molecule type" value="Genomic_DNA"/>
</dbReference>
<dbReference type="InterPro" id="IPR036259">
    <property type="entry name" value="MFS_trans_sf"/>
</dbReference>
<dbReference type="SUPFAM" id="SSF103473">
    <property type="entry name" value="MFS general substrate transporter"/>
    <property type="match status" value="1"/>
</dbReference>
<dbReference type="Pfam" id="PF07690">
    <property type="entry name" value="MFS_1"/>
    <property type="match status" value="1"/>
</dbReference>
<dbReference type="PANTHER" id="PTHR23513">
    <property type="entry name" value="INTEGRAL MEMBRANE EFFLUX PROTEIN-RELATED"/>
    <property type="match status" value="1"/>
</dbReference>